<dbReference type="RefSeq" id="XP_018288260.1">
    <property type="nucleotide sequence ID" value="XM_018432154.1"/>
</dbReference>
<keyword evidence="2" id="KW-1185">Reference proteome</keyword>
<accession>A0A163DBM7</accession>
<proteinExistence type="predicted"/>
<gene>
    <name evidence="1" type="ORF">PHYBLDRAFT_148767</name>
</gene>
<dbReference type="Proteomes" id="UP000077315">
    <property type="component" value="Unassembled WGS sequence"/>
</dbReference>
<organism evidence="1 2">
    <name type="scientific">Phycomyces blakesleeanus (strain ATCC 8743b / DSM 1359 / FGSC 10004 / NBRC 33097 / NRRL 1555)</name>
    <dbReference type="NCBI Taxonomy" id="763407"/>
    <lineage>
        <taxon>Eukaryota</taxon>
        <taxon>Fungi</taxon>
        <taxon>Fungi incertae sedis</taxon>
        <taxon>Mucoromycota</taxon>
        <taxon>Mucoromycotina</taxon>
        <taxon>Mucoromycetes</taxon>
        <taxon>Mucorales</taxon>
        <taxon>Phycomycetaceae</taxon>
        <taxon>Phycomyces</taxon>
    </lineage>
</organism>
<dbReference type="VEuPathDB" id="FungiDB:PHYBLDRAFT_148767"/>
<name>A0A163DBM7_PHYB8</name>
<dbReference type="InParanoid" id="A0A163DBM7"/>
<protein>
    <submittedName>
        <fullName evidence="1">Uncharacterized protein</fullName>
    </submittedName>
</protein>
<evidence type="ECO:0000313" key="2">
    <source>
        <dbReference type="Proteomes" id="UP000077315"/>
    </source>
</evidence>
<sequence>MAADFIPPIRLQISVWLASFATVQRIFWTLLLQAHILLYMSLGGHLSPPLSPPLPRSDNNYNIIVHSSDFNQQLLPHFS</sequence>
<dbReference type="GeneID" id="28993060"/>
<reference evidence="2" key="1">
    <citation type="submission" date="2015-06" db="EMBL/GenBank/DDBJ databases">
        <title>Expansion of signal transduction pathways in fungi by whole-genome duplication.</title>
        <authorList>
            <consortium name="DOE Joint Genome Institute"/>
            <person name="Corrochano L.M."/>
            <person name="Kuo A."/>
            <person name="Marcet-Houben M."/>
            <person name="Polaino S."/>
            <person name="Salamov A."/>
            <person name="Villalobos J.M."/>
            <person name="Alvarez M.I."/>
            <person name="Avalos J."/>
            <person name="Benito E.P."/>
            <person name="Benoit I."/>
            <person name="Burger G."/>
            <person name="Camino L.P."/>
            <person name="Canovas D."/>
            <person name="Cerda-Olmedo E."/>
            <person name="Cheng J.-F."/>
            <person name="Dominguez A."/>
            <person name="Elias M."/>
            <person name="Eslava A.P."/>
            <person name="Glaser F."/>
            <person name="Grimwood J."/>
            <person name="Gutierrez G."/>
            <person name="Heitman J."/>
            <person name="Henrissat B."/>
            <person name="Iturriaga E.A."/>
            <person name="Lang B.F."/>
            <person name="Lavin J.L."/>
            <person name="Lee S."/>
            <person name="Li W."/>
            <person name="Lindquist E."/>
            <person name="Lopez-Garcia S."/>
            <person name="Luque E.M."/>
            <person name="Marcos A.T."/>
            <person name="Martin J."/>
            <person name="McCluskey K."/>
            <person name="Medina H.R."/>
            <person name="Miralles-Duran A."/>
            <person name="Miyazaki A."/>
            <person name="Munoz-Torres E."/>
            <person name="Oguiza J.A."/>
            <person name="Ohm R."/>
            <person name="Olmedo M."/>
            <person name="Orejas M."/>
            <person name="Ortiz-Castellanos L."/>
            <person name="Pisabarro A.G."/>
            <person name="Rodriguez-Romero J."/>
            <person name="Ruiz-Herrera J."/>
            <person name="Ruiz-Vazquez R."/>
            <person name="Sanz C."/>
            <person name="Schackwitz W."/>
            <person name="Schmutz J."/>
            <person name="Shahriari M."/>
            <person name="Shelest E."/>
            <person name="Silva-Franco F."/>
            <person name="Soanes D."/>
            <person name="Syed K."/>
            <person name="Tagua V.G."/>
            <person name="Talbot N.J."/>
            <person name="Thon M."/>
            <person name="De vries R.P."/>
            <person name="Wiebenga A."/>
            <person name="Yadav J.S."/>
            <person name="Braun E.L."/>
            <person name="Baker S."/>
            <person name="Garre V."/>
            <person name="Horwitz B."/>
            <person name="Torres-Martinez S."/>
            <person name="Idnurm A."/>
            <person name="Herrera-Estrella A."/>
            <person name="Gabaldon T."/>
            <person name="Grigoriev I.V."/>
        </authorList>
    </citation>
    <scope>NUCLEOTIDE SEQUENCE [LARGE SCALE GENOMIC DNA]</scope>
    <source>
        <strain evidence="2">NRRL 1555(-)</strain>
    </source>
</reference>
<dbReference type="EMBL" id="KV440989">
    <property type="protein sequence ID" value="OAD70220.1"/>
    <property type="molecule type" value="Genomic_DNA"/>
</dbReference>
<dbReference type="AlphaFoldDB" id="A0A163DBM7"/>
<evidence type="ECO:0000313" key="1">
    <source>
        <dbReference type="EMBL" id="OAD70220.1"/>
    </source>
</evidence>